<feature type="domain" description="N-acetyltransferase" evidence="1">
    <location>
        <begin position="10"/>
        <end position="153"/>
    </location>
</feature>
<dbReference type="EMBL" id="BMHB01000001">
    <property type="protein sequence ID" value="GGI10133.1"/>
    <property type="molecule type" value="Genomic_DNA"/>
</dbReference>
<dbReference type="GO" id="GO:0016747">
    <property type="term" value="F:acyltransferase activity, transferring groups other than amino-acyl groups"/>
    <property type="evidence" value="ECO:0007669"/>
    <property type="project" value="InterPro"/>
</dbReference>
<comment type="caution">
    <text evidence="2">The sequence shown here is derived from an EMBL/GenBank/DDBJ whole genome shotgun (WGS) entry which is preliminary data.</text>
</comment>
<dbReference type="InterPro" id="IPR000182">
    <property type="entry name" value="GNAT_dom"/>
</dbReference>
<dbReference type="AlphaFoldDB" id="A0A8J3AHK9"/>
<dbReference type="InterPro" id="IPR016181">
    <property type="entry name" value="Acyl_CoA_acyltransferase"/>
</dbReference>
<dbReference type="PANTHER" id="PTHR43072">
    <property type="entry name" value="N-ACETYLTRANSFERASE"/>
    <property type="match status" value="1"/>
</dbReference>
<sequence>MEMILTKDYGILAKLNESVQNLHAELFPEQFKIHNIDEVTEFFKEVVNKPNHLFLLIKDEDDFVGYAWIELKNSQETQFKKAFRTLYVHQINIVEGQRNRGYGSFIIHKIAGFAREHQMNRIELDYWTDNRIAKNFYEKLGFKKFREHVFMEI</sequence>
<proteinExistence type="predicted"/>
<protein>
    <submittedName>
        <fullName evidence="2">N-acetyltransferase</fullName>
    </submittedName>
</protein>
<evidence type="ECO:0000313" key="3">
    <source>
        <dbReference type="Proteomes" id="UP000626244"/>
    </source>
</evidence>
<keyword evidence="3" id="KW-1185">Reference proteome</keyword>
<gene>
    <name evidence="2" type="ORF">GCM10007380_01260</name>
</gene>
<dbReference type="RefSeq" id="WP_088002759.1">
    <property type="nucleotide sequence ID" value="NZ_BMHB01000001.1"/>
</dbReference>
<name>A0A8J3AHK9_9BACI</name>
<evidence type="ECO:0000259" key="1">
    <source>
        <dbReference type="PROSITE" id="PS51186"/>
    </source>
</evidence>
<dbReference type="Pfam" id="PF00583">
    <property type="entry name" value="Acetyltransf_1"/>
    <property type="match status" value="1"/>
</dbReference>
<reference evidence="3" key="1">
    <citation type="journal article" date="2019" name="Int. J. Syst. Evol. Microbiol.">
        <title>The Global Catalogue of Microorganisms (GCM) 10K type strain sequencing project: providing services to taxonomists for standard genome sequencing and annotation.</title>
        <authorList>
            <consortium name="The Broad Institute Genomics Platform"/>
            <consortium name="The Broad Institute Genome Sequencing Center for Infectious Disease"/>
            <person name="Wu L."/>
            <person name="Ma J."/>
        </authorList>
    </citation>
    <scope>NUCLEOTIDE SEQUENCE [LARGE SCALE GENOMIC DNA]</scope>
    <source>
        <strain evidence="3">CGMCC 1.14993</strain>
    </source>
</reference>
<dbReference type="SUPFAM" id="SSF55729">
    <property type="entry name" value="Acyl-CoA N-acyltransferases (Nat)"/>
    <property type="match status" value="1"/>
</dbReference>
<accession>A0A8J3AHK9</accession>
<evidence type="ECO:0000313" key="2">
    <source>
        <dbReference type="EMBL" id="GGI10133.1"/>
    </source>
</evidence>
<dbReference type="PANTHER" id="PTHR43072:SF60">
    <property type="entry name" value="L-2,4-DIAMINOBUTYRIC ACID ACETYLTRANSFERASE"/>
    <property type="match status" value="1"/>
</dbReference>
<dbReference type="Proteomes" id="UP000626244">
    <property type="component" value="Unassembled WGS sequence"/>
</dbReference>
<dbReference type="CDD" id="cd04301">
    <property type="entry name" value="NAT_SF"/>
    <property type="match status" value="1"/>
</dbReference>
<organism evidence="2 3">
    <name type="scientific">Gottfriedia solisilvae</name>
    <dbReference type="NCBI Taxonomy" id="1516104"/>
    <lineage>
        <taxon>Bacteria</taxon>
        <taxon>Bacillati</taxon>
        <taxon>Bacillota</taxon>
        <taxon>Bacilli</taxon>
        <taxon>Bacillales</taxon>
        <taxon>Bacillaceae</taxon>
        <taxon>Gottfriedia</taxon>
    </lineage>
</organism>
<dbReference type="PROSITE" id="PS51186">
    <property type="entry name" value="GNAT"/>
    <property type="match status" value="1"/>
</dbReference>
<dbReference type="Gene3D" id="3.40.630.30">
    <property type="match status" value="1"/>
</dbReference>
<dbReference type="OrthoDB" id="360261at2"/>